<keyword evidence="16" id="KW-1185">Reference proteome</keyword>
<dbReference type="Gene3D" id="2.40.170.20">
    <property type="entry name" value="TonB-dependent receptor, beta-barrel domain"/>
    <property type="match status" value="1"/>
</dbReference>
<evidence type="ECO:0000256" key="11">
    <source>
        <dbReference type="RuleBase" id="RU003357"/>
    </source>
</evidence>
<dbReference type="PANTHER" id="PTHR30069:SF29">
    <property type="entry name" value="HEMOGLOBIN AND HEMOGLOBIN-HAPTOGLOBIN-BINDING PROTEIN 1-RELATED"/>
    <property type="match status" value="1"/>
</dbReference>
<evidence type="ECO:0000256" key="3">
    <source>
        <dbReference type="ARBA" id="ARBA00022452"/>
    </source>
</evidence>
<dbReference type="GO" id="GO:0015344">
    <property type="term" value="F:siderophore uptake transmembrane transporter activity"/>
    <property type="evidence" value="ECO:0007669"/>
    <property type="project" value="TreeGrafter"/>
</dbReference>
<protein>
    <submittedName>
        <fullName evidence="15">OMR family outer membrane cobalamin receptor</fullName>
    </submittedName>
</protein>
<organism evidence="15 16">
    <name type="scientific">Centipeda periodontii DSM 2778</name>
    <dbReference type="NCBI Taxonomy" id="888060"/>
    <lineage>
        <taxon>Bacteria</taxon>
        <taxon>Bacillati</taxon>
        <taxon>Bacillota</taxon>
        <taxon>Negativicutes</taxon>
        <taxon>Selenomonadales</taxon>
        <taxon>Selenomonadaceae</taxon>
        <taxon>Centipeda</taxon>
    </lineage>
</organism>
<keyword evidence="3 10" id="KW-1134">Transmembrane beta strand</keyword>
<dbReference type="Proteomes" id="UP000004067">
    <property type="component" value="Unassembled WGS sequence"/>
</dbReference>
<keyword evidence="7 10" id="KW-0472">Membrane</keyword>
<evidence type="ECO:0000313" key="16">
    <source>
        <dbReference type="Proteomes" id="UP000004067"/>
    </source>
</evidence>
<evidence type="ECO:0000256" key="10">
    <source>
        <dbReference type="PROSITE-ProRule" id="PRU01360"/>
    </source>
</evidence>
<dbReference type="CDD" id="cd01347">
    <property type="entry name" value="ligand_gated_channel"/>
    <property type="match status" value="1"/>
</dbReference>
<sequence length="813" mass="92809">MSFKGKMRQGRYALLTAAVLACLGAPHAYAAEDVSGGGDKSKVSTEDIHVEVDFDKEMLKEAPETKTIISRADLDRKGARTLSDALAAEQDIQMGTDNMGRKTVGIRGAEPRHTLILVDGRRLAGGLSKYYGATDEVNRIGLDDIDHIEIIRGSGTVRYGADAIGGVINIITKVSHRQGVRLTTEGSWIDAGGSQYNHSIGYSTGDLGNGTYMDFSYGWSKTAPFLYDNDGTSMQYYGKRNPMSARVEFNIGKDETLTLSADRQTEDLQKDTTLGRFTRGRVIDMAALEDAWRNNLSIDWKKQTNRADYRVRLYQTEHNSDVTYRVFGRGIPYHHFYFDFFNRIDNVLEASVGVMAHDKHYVTVGADYHDEYGEGTRISVPGQTARQETRYYSFPNPDDPSDPNKRSYTGNIYNTSLNYYSAYIMDDWQVGKKLLIIPALRYTNHSHFGVNVSPSIGATYKARNNVRIKTNIGTSFATGGIAELYHDWEMYEPSLNPKPPIRNGWLFEGNPELKPEKALNMDISVEKDFDKKTSAKLTLFRNDYKDYMQIMYNGEKQSKNLYGRTYYDPQVRYPSVYGYYDYDTLVSMIESAPNWQYIEDNIIDETSMVSNVPATDDVYTYRNISKARTQGIEAEVTHQVSRDFNIKAGYTYLDAYDRQTGKRLEGRGRHMLNLTMTYSDPKNGWRATFWGDYTRNYLDIRDRIITGRLMDANGNTITETPHYTFTNPETGEVYHLFPNETDANTHVKGGIQHDFTREKLAREKNYGLWNLMIEKDYHHFLTFYAGITNLFNQYDPYLGMGGRIYRLGMRMMF</sequence>
<comment type="subcellular location">
    <subcellularLocation>
        <location evidence="1 10">Cell outer membrane</location>
        <topology evidence="1 10">Multi-pass membrane protein</topology>
    </subcellularLocation>
</comment>
<keyword evidence="6 11" id="KW-0798">TonB box</keyword>
<dbReference type="STRING" id="888060.HMPREF9081_1185"/>
<gene>
    <name evidence="15" type="primary">cirA2</name>
    <name evidence="15" type="ORF">HMPREF9081_1185</name>
</gene>
<accession>F5RLW9</accession>
<feature type="domain" description="TonB-dependent receptor plug" evidence="14">
    <location>
        <begin position="60"/>
        <end position="167"/>
    </location>
</feature>
<keyword evidence="4 10" id="KW-0812">Transmembrane</keyword>
<evidence type="ECO:0000256" key="2">
    <source>
        <dbReference type="ARBA" id="ARBA00022448"/>
    </source>
</evidence>
<dbReference type="InterPro" id="IPR037066">
    <property type="entry name" value="Plug_dom_sf"/>
</dbReference>
<comment type="similarity">
    <text evidence="10 11">Belongs to the TonB-dependent receptor family.</text>
</comment>
<evidence type="ECO:0000256" key="12">
    <source>
        <dbReference type="SAM" id="SignalP"/>
    </source>
</evidence>
<evidence type="ECO:0000256" key="4">
    <source>
        <dbReference type="ARBA" id="ARBA00022692"/>
    </source>
</evidence>
<dbReference type="Gene3D" id="2.170.130.10">
    <property type="entry name" value="TonB-dependent receptor, plug domain"/>
    <property type="match status" value="1"/>
</dbReference>
<dbReference type="InterPro" id="IPR036942">
    <property type="entry name" value="Beta-barrel_TonB_sf"/>
</dbReference>
<feature type="domain" description="TonB-dependent receptor-like beta-barrel" evidence="13">
    <location>
        <begin position="253"/>
        <end position="790"/>
    </location>
</feature>
<evidence type="ECO:0000256" key="7">
    <source>
        <dbReference type="ARBA" id="ARBA00023136"/>
    </source>
</evidence>
<dbReference type="AlphaFoldDB" id="F5RLW9"/>
<dbReference type="eggNOG" id="COG4771">
    <property type="taxonomic scope" value="Bacteria"/>
</dbReference>
<evidence type="ECO:0000256" key="1">
    <source>
        <dbReference type="ARBA" id="ARBA00004571"/>
    </source>
</evidence>
<evidence type="ECO:0000259" key="13">
    <source>
        <dbReference type="Pfam" id="PF00593"/>
    </source>
</evidence>
<dbReference type="PROSITE" id="PS52016">
    <property type="entry name" value="TONB_DEPENDENT_REC_3"/>
    <property type="match status" value="1"/>
</dbReference>
<dbReference type="EMBL" id="AFHQ01000032">
    <property type="protein sequence ID" value="EGK60000.1"/>
    <property type="molecule type" value="Genomic_DNA"/>
</dbReference>
<evidence type="ECO:0000313" key="15">
    <source>
        <dbReference type="EMBL" id="EGK60000.1"/>
    </source>
</evidence>
<name>F5RLW9_9FIRM</name>
<dbReference type="GO" id="GO:0044718">
    <property type="term" value="P:siderophore transmembrane transport"/>
    <property type="evidence" value="ECO:0007669"/>
    <property type="project" value="TreeGrafter"/>
</dbReference>
<comment type="caution">
    <text evidence="15">The sequence shown here is derived from an EMBL/GenBank/DDBJ whole genome shotgun (WGS) entry which is preliminary data.</text>
</comment>
<evidence type="ECO:0000256" key="6">
    <source>
        <dbReference type="ARBA" id="ARBA00023077"/>
    </source>
</evidence>
<dbReference type="Pfam" id="PF07715">
    <property type="entry name" value="Plug"/>
    <property type="match status" value="1"/>
</dbReference>
<feature type="signal peptide" evidence="12">
    <location>
        <begin position="1"/>
        <end position="30"/>
    </location>
</feature>
<dbReference type="PANTHER" id="PTHR30069">
    <property type="entry name" value="TONB-DEPENDENT OUTER MEMBRANE RECEPTOR"/>
    <property type="match status" value="1"/>
</dbReference>
<proteinExistence type="inferred from homology"/>
<feature type="chain" id="PRO_5003331187" evidence="12">
    <location>
        <begin position="31"/>
        <end position="813"/>
    </location>
</feature>
<dbReference type="InterPro" id="IPR012910">
    <property type="entry name" value="Plug_dom"/>
</dbReference>
<dbReference type="InterPro" id="IPR039426">
    <property type="entry name" value="TonB-dep_rcpt-like"/>
</dbReference>
<dbReference type="Pfam" id="PF00593">
    <property type="entry name" value="TonB_dep_Rec_b-barrel"/>
    <property type="match status" value="1"/>
</dbReference>
<evidence type="ECO:0000256" key="9">
    <source>
        <dbReference type="ARBA" id="ARBA00023237"/>
    </source>
</evidence>
<reference evidence="15 16" key="1">
    <citation type="submission" date="2011-04" db="EMBL/GenBank/DDBJ databases">
        <authorList>
            <person name="Muzny D."/>
            <person name="Qin X."/>
            <person name="Deng J."/>
            <person name="Jiang H."/>
            <person name="Liu Y."/>
            <person name="Qu J."/>
            <person name="Song X.-Z."/>
            <person name="Zhang L."/>
            <person name="Thornton R."/>
            <person name="Coyle M."/>
            <person name="Francisco L."/>
            <person name="Jackson L."/>
            <person name="Javaid M."/>
            <person name="Korchina V."/>
            <person name="Kovar C."/>
            <person name="Mata R."/>
            <person name="Mathew T."/>
            <person name="Ngo R."/>
            <person name="Nguyen L."/>
            <person name="Nguyen N."/>
            <person name="Okwuonu G."/>
            <person name="Ongeri F."/>
            <person name="Pham C."/>
            <person name="Simmons D."/>
            <person name="Wilczek-Boney K."/>
            <person name="Hale W."/>
            <person name="Jakkamsetti A."/>
            <person name="Pham P."/>
            <person name="Ruth R."/>
            <person name="San Lucas F."/>
            <person name="Warren J."/>
            <person name="Zhang J."/>
            <person name="Zhao Z."/>
            <person name="Zhou C."/>
            <person name="Zhu D."/>
            <person name="Lee S."/>
            <person name="Bess C."/>
            <person name="Blankenburg K."/>
            <person name="Forbes L."/>
            <person name="Fu Q."/>
            <person name="Gubbala S."/>
            <person name="Hirani K."/>
            <person name="Jayaseelan J.C."/>
            <person name="Lara F."/>
            <person name="Munidasa M."/>
            <person name="Palculict T."/>
            <person name="Patil S."/>
            <person name="Pu L.-L."/>
            <person name="Saada N."/>
            <person name="Tang L."/>
            <person name="Weissenberger G."/>
            <person name="Zhu Y."/>
            <person name="Hemphill L."/>
            <person name="Shang Y."/>
            <person name="Youmans B."/>
            <person name="Ayvaz T."/>
            <person name="Ross M."/>
            <person name="Santibanez J."/>
            <person name="Aqrawi P."/>
            <person name="Gross S."/>
            <person name="Joshi V."/>
            <person name="Fowler G."/>
            <person name="Nazareth L."/>
            <person name="Reid J."/>
            <person name="Worley K."/>
            <person name="Petrosino J."/>
            <person name="Highlander S."/>
            <person name="Gibbs R."/>
        </authorList>
    </citation>
    <scope>NUCLEOTIDE SEQUENCE [LARGE SCALE GENOMIC DNA]</scope>
    <source>
        <strain evidence="15 16">DSM 2778</strain>
    </source>
</reference>
<dbReference type="RefSeq" id="WP_006306117.1">
    <property type="nucleotide sequence ID" value="NZ_GL892076.1"/>
</dbReference>
<dbReference type="HOGENOM" id="CLU_008287_18_2_9"/>
<dbReference type="SUPFAM" id="SSF56935">
    <property type="entry name" value="Porins"/>
    <property type="match status" value="1"/>
</dbReference>
<dbReference type="InterPro" id="IPR000531">
    <property type="entry name" value="Beta-barrel_TonB"/>
</dbReference>
<evidence type="ECO:0000256" key="5">
    <source>
        <dbReference type="ARBA" id="ARBA00022729"/>
    </source>
</evidence>
<keyword evidence="8 15" id="KW-0675">Receptor</keyword>
<keyword evidence="9 10" id="KW-0998">Cell outer membrane</keyword>
<keyword evidence="5 12" id="KW-0732">Signal</keyword>
<dbReference type="OrthoDB" id="101167at2"/>
<evidence type="ECO:0000256" key="8">
    <source>
        <dbReference type="ARBA" id="ARBA00023170"/>
    </source>
</evidence>
<dbReference type="GO" id="GO:0009279">
    <property type="term" value="C:cell outer membrane"/>
    <property type="evidence" value="ECO:0007669"/>
    <property type="project" value="UniProtKB-SubCell"/>
</dbReference>
<dbReference type="PROSITE" id="PS51257">
    <property type="entry name" value="PROKAR_LIPOPROTEIN"/>
    <property type="match status" value="1"/>
</dbReference>
<evidence type="ECO:0000259" key="14">
    <source>
        <dbReference type="Pfam" id="PF07715"/>
    </source>
</evidence>
<keyword evidence="2 10" id="KW-0813">Transport</keyword>